<dbReference type="Gene3D" id="1.25.40.10">
    <property type="entry name" value="Tetratricopeptide repeat domain"/>
    <property type="match status" value="1"/>
</dbReference>
<feature type="compositionally biased region" description="Low complexity" evidence="2">
    <location>
        <begin position="206"/>
        <end position="217"/>
    </location>
</feature>
<evidence type="ECO:0000313" key="4">
    <source>
        <dbReference type="Proteomes" id="UP000011083"/>
    </source>
</evidence>
<feature type="compositionally biased region" description="Acidic residues" evidence="2">
    <location>
        <begin position="266"/>
        <end position="284"/>
    </location>
</feature>
<keyword evidence="1" id="KW-0802">TPR repeat</keyword>
<dbReference type="PANTHER" id="PTHR15544">
    <property type="entry name" value="OSMOSIS RESPONSIVE FACTOR"/>
    <property type="match status" value="1"/>
</dbReference>
<feature type="compositionally biased region" description="Basic and acidic residues" evidence="2">
    <location>
        <begin position="285"/>
        <end position="294"/>
    </location>
</feature>
<dbReference type="InterPro" id="IPR019734">
    <property type="entry name" value="TPR_rpt"/>
</dbReference>
<dbReference type="STRING" id="1257118.L8GYY8"/>
<dbReference type="Proteomes" id="UP000011083">
    <property type="component" value="Unassembled WGS sequence"/>
</dbReference>
<feature type="repeat" description="TPR" evidence="1">
    <location>
        <begin position="136"/>
        <end position="169"/>
    </location>
</feature>
<dbReference type="InterPro" id="IPR052658">
    <property type="entry name" value="TPR-containing"/>
</dbReference>
<dbReference type="SUPFAM" id="SSF48452">
    <property type="entry name" value="TPR-like"/>
    <property type="match status" value="1"/>
</dbReference>
<dbReference type="EMBL" id="KB007974">
    <property type="protein sequence ID" value="ELR17326.1"/>
    <property type="molecule type" value="Genomic_DNA"/>
</dbReference>
<feature type="region of interest" description="Disordered" evidence="2">
    <location>
        <begin position="29"/>
        <end position="78"/>
    </location>
</feature>
<dbReference type="PROSITE" id="PS50005">
    <property type="entry name" value="TPR"/>
    <property type="match status" value="1"/>
</dbReference>
<keyword evidence="4" id="KW-1185">Reference proteome</keyword>
<sequence length="294" mass="32782">MEEQHEAGASTASSGFSFGGWKGQRLATAATPFAQSASQQHRKQVTSLPSHPPLEEAVEERTPEEVSGPQLRSEGSELAEAGRYREALAKWEHALLLTPDDPLLFELKAQVLMEEERWWAAVLAATRATELDPRWADGFVTRGRAELNYGEVALAIASFETALDLLPPDHGYVTPVERERAAPPIDYDALKYRKRRAIISEQNQREQPPGGEQPTTTTREKSERGADDDGGQDPRTLWETVRQVGEASLRERRGRTDQQDGTTNDFIEEFDEAEGGDEEEQMDIEGEKKGSNHQ</sequence>
<name>L8GYY8_ACACF</name>
<gene>
    <name evidence="3" type="ORF">ACA1_060530</name>
</gene>
<evidence type="ECO:0000313" key="3">
    <source>
        <dbReference type="EMBL" id="ELR17326.1"/>
    </source>
</evidence>
<dbReference type="GeneID" id="14918024"/>
<dbReference type="SMART" id="SM00028">
    <property type="entry name" value="TPR"/>
    <property type="match status" value="3"/>
</dbReference>
<dbReference type="InterPro" id="IPR011990">
    <property type="entry name" value="TPR-like_helical_dom_sf"/>
</dbReference>
<feature type="compositionally biased region" description="Polar residues" evidence="2">
    <location>
        <begin position="33"/>
        <end position="49"/>
    </location>
</feature>
<dbReference type="PANTHER" id="PTHR15544:SF0">
    <property type="entry name" value="TETRATRICOPEPTIDE REPEAT PROTEIN 33"/>
    <property type="match status" value="1"/>
</dbReference>
<dbReference type="OrthoDB" id="2423701at2759"/>
<proteinExistence type="predicted"/>
<evidence type="ECO:0000256" key="1">
    <source>
        <dbReference type="PROSITE-ProRule" id="PRU00339"/>
    </source>
</evidence>
<feature type="compositionally biased region" description="Basic and acidic residues" evidence="2">
    <location>
        <begin position="248"/>
        <end position="258"/>
    </location>
</feature>
<organism evidence="3 4">
    <name type="scientific">Acanthamoeba castellanii (strain ATCC 30010 / Neff)</name>
    <dbReference type="NCBI Taxonomy" id="1257118"/>
    <lineage>
        <taxon>Eukaryota</taxon>
        <taxon>Amoebozoa</taxon>
        <taxon>Discosea</taxon>
        <taxon>Longamoebia</taxon>
        <taxon>Centramoebida</taxon>
        <taxon>Acanthamoebidae</taxon>
        <taxon>Acanthamoeba</taxon>
    </lineage>
</organism>
<feature type="region of interest" description="Disordered" evidence="2">
    <location>
        <begin position="199"/>
        <end position="294"/>
    </location>
</feature>
<dbReference type="AlphaFoldDB" id="L8GYY8"/>
<evidence type="ECO:0000256" key="2">
    <source>
        <dbReference type="SAM" id="MobiDB-lite"/>
    </source>
</evidence>
<reference evidence="3 4" key="1">
    <citation type="journal article" date="2013" name="Genome Biol.">
        <title>Genome of Acanthamoeba castellanii highlights extensive lateral gene transfer and early evolution of tyrosine kinase signaling.</title>
        <authorList>
            <person name="Clarke M."/>
            <person name="Lohan A.J."/>
            <person name="Liu B."/>
            <person name="Lagkouvardos I."/>
            <person name="Roy S."/>
            <person name="Zafar N."/>
            <person name="Bertelli C."/>
            <person name="Schilde C."/>
            <person name="Kianianmomeni A."/>
            <person name="Burglin T.R."/>
            <person name="Frech C."/>
            <person name="Turcotte B."/>
            <person name="Kopec K.O."/>
            <person name="Synnott J.M."/>
            <person name="Choo C."/>
            <person name="Paponov I."/>
            <person name="Finkler A."/>
            <person name="Soon Heng Tan C."/>
            <person name="Hutchins A.P."/>
            <person name="Weinmeier T."/>
            <person name="Rattei T."/>
            <person name="Chu J.S."/>
            <person name="Gimenez G."/>
            <person name="Irimia M."/>
            <person name="Rigden D.J."/>
            <person name="Fitzpatrick D.A."/>
            <person name="Lorenzo-Morales J."/>
            <person name="Bateman A."/>
            <person name="Chiu C.H."/>
            <person name="Tang P."/>
            <person name="Hegemann P."/>
            <person name="Fromm H."/>
            <person name="Raoult D."/>
            <person name="Greub G."/>
            <person name="Miranda-Saavedra D."/>
            <person name="Chen N."/>
            <person name="Nash P."/>
            <person name="Ginger M.L."/>
            <person name="Horn M."/>
            <person name="Schaap P."/>
            <person name="Caler L."/>
            <person name="Loftus B."/>
        </authorList>
    </citation>
    <scope>NUCLEOTIDE SEQUENCE [LARGE SCALE GENOMIC DNA]</scope>
    <source>
        <strain evidence="3 4">Neff</strain>
    </source>
</reference>
<accession>L8GYY8</accession>
<dbReference type="RefSeq" id="XP_004339339.1">
    <property type="nucleotide sequence ID" value="XM_004339291.1"/>
</dbReference>
<dbReference type="VEuPathDB" id="AmoebaDB:ACA1_060530"/>
<protein>
    <submittedName>
        <fullName evidence="3">Tetratricopeptide repeat domain containing protein</fullName>
    </submittedName>
</protein>
<feature type="compositionally biased region" description="Basic and acidic residues" evidence="2">
    <location>
        <begin position="218"/>
        <end position="227"/>
    </location>
</feature>
<dbReference type="KEGG" id="acan:ACA1_060530"/>